<dbReference type="SMART" id="SM00827">
    <property type="entry name" value="PKS_AT"/>
    <property type="match status" value="1"/>
</dbReference>
<reference evidence="5 6" key="1">
    <citation type="submission" date="2021-01" db="EMBL/GenBank/DDBJ databases">
        <title>WGS of actinomycetes isolated from Thailand.</title>
        <authorList>
            <person name="Thawai C."/>
        </authorList>
    </citation>
    <scope>NUCLEOTIDE SEQUENCE [LARGE SCALE GENOMIC DNA]</scope>
    <source>
        <strain evidence="5 6">CA1R205</strain>
    </source>
</reference>
<evidence type="ECO:0000313" key="6">
    <source>
        <dbReference type="Proteomes" id="UP000634229"/>
    </source>
</evidence>
<dbReference type="InterPro" id="IPR016035">
    <property type="entry name" value="Acyl_Trfase/lysoPLipase"/>
</dbReference>
<evidence type="ECO:0000259" key="4">
    <source>
        <dbReference type="SMART" id="SM00827"/>
    </source>
</evidence>
<dbReference type="InterPro" id="IPR050091">
    <property type="entry name" value="PKS_NRPS_Biosynth_Enz"/>
</dbReference>
<dbReference type="PANTHER" id="PTHR43775">
    <property type="entry name" value="FATTY ACID SYNTHASE"/>
    <property type="match status" value="1"/>
</dbReference>
<accession>A0ABS1NS90</accession>
<evidence type="ECO:0000313" key="5">
    <source>
        <dbReference type="EMBL" id="MBL1102883.1"/>
    </source>
</evidence>
<dbReference type="GO" id="GO:0016746">
    <property type="term" value="F:acyltransferase activity"/>
    <property type="evidence" value="ECO:0007669"/>
    <property type="project" value="UniProtKB-KW"/>
</dbReference>
<dbReference type="InterPro" id="IPR016036">
    <property type="entry name" value="Malonyl_transacylase_ACP-bd"/>
</dbReference>
<dbReference type="SUPFAM" id="SSF52151">
    <property type="entry name" value="FabD/lysophospholipase-like"/>
    <property type="match status" value="1"/>
</dbReference>
<keyword evidence="2" id="KW-0511">Multifunctional enzyme</keyword>
<dbReference type="SUPFAM" id="SSF55048">
    <property type="entry name" value="Probable ACP-binding domain of malonyl-CoA ACP transacylase"/>
    <property type="match status" value="1"/>
</dbReference>
<dbReference type="PANTHER" id="PTHR43775:SF51">
    <property type="entry name" value="INACTIVE PHENOLPHTHIOCEROL SYNTHESIS POLYKETIDE SYNTHASE TYPE I PKS1-RELATED"/>
    <property type="match status" value="1"/>
</dbReference>
<evidence type="ECO:0000256" key="2">
    <source>
        <dbReference type="ARBA" id="ARBA00023268"/>
    </source>
</evidence>
<feature type="domain" description="Malonyl-CoA:ACP transacylase (MAT)" evidence="4">
    <location>
        <begin position="90"/>
        <end position="374"/>
    </location>
</feature>
<keyword evidence="3 5" id="KW-0012">Acyltransferase</keyword>
<name>A0ABS1NS90_9ACTN</name>
<gene>
    <name evidence="5" type="ORF">JK363_41250</name>
</gene>
<keyword evidence="1" id="KW-0808">Transferase</keyword>
<dbReference type="InterPro" id="IPR014043">
    <property type="entry name" value="Acyl_transferase_dom"/>
</dbReference>
<proteinExistence type="predicted"/>
<dbReference type="Pfam" id="PF00698">
    <property type="entry name" value="Acyl_transf_1"/>
    <property type="match status" value="1"/>
</dbReference>
<evidence type="ECO:0000256" key="1">
    <source>
        <dbReference type="ARBA" id="ARBA00022679"/>
    </source>
</evidence>
<dbReference type="Gene3D" id="3.40.366.10">
    <property type="entry name" value="Malonyl-Coenzyme A Acyl Carrier Protein, domain 2"/>
    <property type="match status" value="1"/>
</dbReference>
<comment type="caution">
    <text evidence="5">The sequence shown here is derived from an EMBL/GenBank/DDBJ whole genome shotgun (WGS) entry which is preliminary data.</text>
</comment>
<feature type="non-terminal residue" evidence="5">
    <location>
        <position position="1"/>
    </location>
</feature>
<dbReference type="Pfam" id="PF22621">
    <property type="entry name" value="CurL-like_PKS_C"/>
    <property type="match status" value="1"/>
</dbReference>
<evidence type="ECO:0000256" key="3">
    <source>
        <dbReference type="ARBA" id="ARBA00023315"/>
    </source>
</evidence>
<organism evidence="5 6">
    <name type="scientific">Streptomyces coffeae</name>
    <dbReference type="NCBI Taxonomy" id="621382"/>
    <lineage>
        <taxon>Bacteria</taxon>
        <taxon>Bacillati</taxon>
        <taxon>Actinomycetota</taxon>
        <taxon>Actinomycetes</taxon>
        <taxon>Kitasatosporales</taxon>
        <taxon>Streptomycetaceae</taxon>
        <taxon>Streptomyces</taxon>
    </lineage>
</organism>
<dbReference type="EMBL" id="JAERRF010000126">
    <property type="protein sequence ID" value="MBL1102883.1"/>
    <property type="molecule type" value="Genomic_DNA"/>
</dbReference>
<keyword evidence="6" id="KW-1185">Reference proteome</keyword>
<dbReference type="Proteomes" id="UP000634229">
    <property type="component" value="Unassembled WGS sequence"/>
</dbReference>
<dbReference type="InterPro" id="IPR001227">
    <property type="entry name" value="Ac_transferase_dom_sf"/>
</dbReference>
<dbReference type="Gene3D" id="3.30.70.3290">
    <property type="match status" value="1"/>
</dbReference>
<sequence>VLPFVLSGRGSGALCGQAARLRSFVVERPDVALVDVAYSLTADRAVHGHRAVVVASGREQLLDRLVVVAGGEAGAGCGSGVAGRGRVAVVFTGQGSQRVGMGRELYRRFPVFAAAFDQVCELLDPMVRAAVFGEDGAGGRLDSTEFAQPALFAVEVALFRLFGSWGVVPDFVTGHSVGEIAAAHVSGVLSLADACALVTARGRLMQGLAPGGVMVAVAAGEDVVAPVVAERGVQVSIAAVNSPTSVVVSGAESAVERVVQRLSEQGCRTKRLVVSHAFHSPLMEPMLDDFRAVVAGLAFQPPHIATVNEAIADPEYWVRHVRDTVRFADTVTRLHERGATRFVELGPDAVLTGSVRECLDGQDITAVPGLRHGHGEVESVLAGLGALFTAGVAVNWSELFAGTGAHHTELPT</sequence>
<protein>
    <submittedName>
        <fullName evidence="5">Acyltransferase domain-containing protein</fullName>
    </submittedName>
</protein>
<feature type="non-terminal residue" evidence="5">
    <location>
        <position position="412"/>
    </location>
</feature>